<dbReference type="NCBIfam" id="TIGR00556">
    <property type="entry name" value="pantethn_trn"/>
    <property type="match status" value="1"/>
</dbReference>
<proteinExistence type="predicted"/>
<evidence type="ECO:0000256" key="1">
    <source>
        <dbReference type="ARBA" id="ARBA00022679"/>
    </source>
</evidence>
<feature type="compositionally biased region" description="Low complexity" evidence="4">
    <location>
        <begin position="1"/>
        <end position="34"/>
    </location>
</feature>
<evidence type="ECO:0000256" key="2">
    <source>
        <dbReference type="ARBA" id="ARBA00022723"/>
    </source>
</evidence>
<keyword evidence="1 6" id="KW-0808">Transferase</keyword>
<dbReference type="AlphaFoldDB" id="A0A6I6DVD4"/>
<dbReference type="OrthoDB" id="517356at2"/>
<dbReference type="EMBL" id="CP032550">
    <property type="protein sequence ID" value="QGU28892.1"/>
    <property type="molecule type" value="Genomic_DNA"/>
</dbReference>
<feature type="compositionally biased region" description="Basic and acidic residues" evidence="4">
    <location>
        <begin position="63"/>
        <end position="78"/>
    </location>
</feature>
<dbReference type="GO" id="GO:0006633">
    <property type="term" value="P:fatty acid biosynthetic process"/>
    <property type="evidence" value="ECO:0007669"/>
    <property type="project" value="InterPro"/>
</dbReference>
<feature type="compositionally biased region" description="Basic residues" evidence="4">
    <location>
        <begin position="130"/>
        <end position="140"/>
    </location>
</feature>
<dbReference type="InterPro" id="IPR004568">
    <property type="entry name" value="Ppantetheine-prot_Trfase_dom"/>
</dbReference>
<keyword evidence="3" id="KW-0460">Magnesium</keyword>
<evidence type="ECO:0000256" key="4">
    <source>
        <dbReference type="SAM" id="MobiDB-lite"/>
    </source>
</evidence>
<keyword evidence="7" id="KW-1185">Reference proteome</keyword>
<feature type="compositionally biased region" description="Basic residues" evidence="4">
    <location>
        <begin position="253"/>
        <end position="266"/>
    </location>
</feature>
<dbReference type="InterPro" id="IPR037143">
    <property type="entry name" value="4-PPantetheinyl_Trfase_dom_sf"/>
</dbReference>
<evidence type="ECO:0000313" key="7">
    <source>
        <dbReference type="Proteomes" id="UP000422989"/>
    </source>
</evidence>
<dbReference type="GO" id="GO:0000287">
    <property type="term" value="F:magnesium ion binding"/>
    <property type="evidence" value="ECO:0007669"/>
    <property type="project" value="InterPro"/>
</dbReference>
<name>A0A6I6DVD4_9MICO</name>
<accession>A0A6I6DVD4</accession>
<feature type="compositionally biased region" description="Basic and acidic residues" evidence="4">
    <location>
        <begin position="141"/>
        <end position="154"/>
    </location>
</feature>
<evidence type="ECO:0000256" key="3">
    <source>
        <dbReference type="ARBA" id="ARBA00022842"/>
    </source>
</evidence>
<feature type="domain" description="4'-phosphopantetheinyl transferase" evidence="5">
    <location>
        <begin position="323"/>
        <end position="403"/>
    </location>
</feature>
<organism evidence="6 7">
    <name type="scientific">Microbacterium oryzae</name>
    <dbReference type="NCBI Taxonomy" id="743009"/>
    <lineage>
        <taxon>Bacteria</taxon>
        <taxon>Bacillati</taxon>
        <taxon>Actinomycetota</taxon>
        <taxon>Actinomycetes</taxon>
        <taxon>Micrococcales</taxon>
        <taxon>Microbacteriaceae</taxon>
        <taxon>Microbacterium</taxon>
    </lineage>
</organism>
<feature type="compositionally biased region" description="Basic residues" evidence="4">
    <location>
        <begin position="155"/>
        <end position="167"/>
    </location>
</feature>
<feature type="compositionally biased region" description="Basic and acidic residues" evidence="4">
    <location>
        <begin position="120"/>
        <end position="129"/>
    </location>
</feature>
<evidence type="ECO:0000259" key="5">
    <source>
        <dbReference type="Pfam" id="PF01648"/>
    </source>
</evidence>
<dbReference type="KEGG" id="moj:D7D94_09225"/>
<dbReference type="Proteomes" id="UP000422989">
    <property type="component" value="Chromosome"/>
</dbReference>
<dbReference type="Pfam" id="PF01648">
    <property type="entry name" value="ACPS"/>
    <property type="match status" value="1"/>
</dbReference>
<dbReference type="InterPro" id="IPR008278">
    <property type="entry name" value="4-PPantetheinyl_Trfase_dom"/>
</dbReference>
<feature type="compositionally biased region" description="Basic and acidic residues" evidence="4">
    <location>
        <begin position="208"/>
        <end position="218"/>
    </location>
</feature>
<feature type="compositionally biased region" description="Basic residues" evidence="4">
    <location>
        <begin position="50"/>
        <end position="62"/>
    </location>
</feature>
<feature type="compositionally biased region" description="Low complexity" evidence="4">
    <location>
        <begin position="108"/>
        <end position="118"/>
    </location>
</feature>
<feature type="compositionally biased region" description="Basic residues" evidence="4">
    <location>
        <begin position="176"/>
        <end position="191"/>
    </location>
</feature>
<feature type="region of interest" description="Disordered" evidence="4">
    <location>
        <begin position="1"/>
        <end position="316"/>
    </location>
</feature>
<feature type="compositionally biased region" description="Basic residues" evidence="4">
    <location>
        <begin position="98"/>
        <end position="107"/>
    </location>
</feature>
<feature type="compositionally biased region" description="Basic residues" evidence="4">
    <location>
        <begin position="229"/>
        <end position="244"/>
    </location>
</feature>
<keyword evidence="2" id="KW-0479">Metal-binding</keyword>
<evidence type="ECO:0000313" key="6">
    <source>
        <dbReference type="EMBL" id="QGU28892.1"/>
    </source>
</evidence>
<gene>
    <name evidence="6" type="ORF">D7D94_09225</name>
</gene>
<dbReference type="Gene3D" id="3.90.470.20">
    <property type="entry name" value="4'-phosphopantetheinyl transferase domain"/>
    <property type="match status" value="1"/>
</dbReference>
<reference evidence="6 7" key="1">
    <citation type="submission" date="2018-09" db="EMBL/GenBank/DDBJ databases">
        <title>Whole genome sequencing of Microbacterium oryzae strain MB-10T.</title>
        <authorList>
            <person name="Das S.K."/>
        </authorList>
    </citation>
    <scope>NUCLEOTIDE SEQUENCE [LARGE SCALE GENOMIC DNA]</scope>
    <source>
        <strain evidence="6 7">MB-10</strain>
    </source>
</reference>
<protein>
    <submittedName>
        <fullName evidence="6">4'-phosphopantetheinyl transferase superfamily protein</fullName>
    </submittedName>
</protein>
<dbReference type="SUPFAM" id="SSF56214">
    <property type="entry name" value="4'-phosphopantetheinyl transferase"/>
    <property type="match status" value="1"/>
</dbReference>
<sequence>MPTWFPRACTSSTPCPSTRTARSSSAACGSSASPHHWHGRRHEREAPRSARGRGHPRSRRQRRLLDTGEPADGRDRRAAARRRGAGGGRGQPDLLRPSVRRGQRALGRRGALCGGDDACTADRRDDGAARRGRGLHRPRLPRGERRPVQQDRGLHAHPRRPHGRERRRGAAEVLLPRRHGQQRRARAVRRVLARDERARLAAPRRPLPVHDRPSHDRSQLACESQGSRRPGRPGRAARQRRARGVQRADPRALRRLRCAVRRRRRRGDPGPAAHLARGGSGPVLRSQPRPRRRQRTPQRPRRPGGGGRAHPRPRAGRAVTIHGIGVDVAAVPRIARLVALRGGAVAERWFTPEERRRCREDASPPRAYAETFAAKEAVWKALGLRGWDGSVPWRWIGIVHEEETAKLTGPVASAAAALRVHVRTSSTEAVAMAVATASAITPR</sequence>
<feature type="compositionally biased region" description="Basic residues" evidence="4">
    <location>
        <begin position="288"/>
        <end position="302"/>
    </location>
</feature>
<dbReference type="GO" id="GO:0008897">
    <property type="term" value="F:holo-[acyl-carrier-protein] synthase activity"/>
    <property type="evidence" value="ECO:0007669"/>
    <property type="project" value="InterPro"/>
</dbReference>